<protein>
    <recommendedName>
        <fullName evidence="4">Transposase</fullName>
    </recommendedName>
</protein>
<evidence type="ECO:0000313" key="3">
    <source>
        <dbReference type="Proteomes" id="UP000663855"/>
    </source>
</evidence>
<sequence length="277" mass="32289">MSKENFRFYIKVHTALNVQVRVTYEELHSVFADEVPPLRTVERWAKWFREGREEVEDEARPGRPVTETTTENIEQISHLIDDDPCNNIEELQEQTGLTNAAWVAKGHPPPTVVRLSKFAPKTLFSTSFKSNGPVIIHRIERGQTIDHRYYIDNFLQPAANEIKRQRSSFATRGIKVLHDNGKPHVHKAVCDYLESEDITIVPHPPNSPDLAACDFWLFDFVKQNIDEQNDAESLNDAITTFMYSIDPEEYRKTFDKWVERMQLRVDNNGEYFEHLMK</sequence>
<evidence type="ECO:0000313" key="2">
    <source>
        <dbReference type="EMBL" id="CAF4129397.1"/>
    </source>
</evidence>
<dbReference type="AlphaFoldDB" id="A0A815RFR6"/>
<reference evidence="1" key="1">
    <citation type="submission" date="2021-02" db="EMBL/GenBank/DDBJ databases">
        <authorList>
            <person name="Nowell W R."/>
        </authorList>
    </citation>
    <scope>NUCLEOTIDE SEQUENCE</scope>
</reference>
<dbReference type="GO" id="GO:0003676">
    <property type="term" value="F:nucleic acid binding"/>
    <property type="evidence" value="ECO:0007669"/>
    <property type="project" value="InterPro"/>
</dbReference>
<dbReference type="PANTHER" id="PTHR46060:SF1">
    <property type="entry name" value="MARINER MOS1 TRANSPOSASE-LIKE PROTEIN"/>
    <property type="match status" value="1"/>
</dbReference>
<dbReference type="InterPro" id="IPR052709">
    <property type="entry name" value="Transposase-MT_Hybrid"/>
</dbReference>
<evidence type="ECO:0008006" key="4">
    <source>
        <dbReference type="Google" id="ProtNLM"/>
    </source>
</evidence>
<dbReference type="Proteomes" id="UP000663855">
    <property type="component" value="Unassembled WGS sequence"/>
</dbReference>
<proteinExistence type="predicted"/>
<comment type="caution">
    <text evidence="1">The sequence shown here is derived from an EMBL/GenBank/DDBJ whole genome shotgun (WGS) entry which is preliminary data.</text>
</comment>
<evidence type="ECO:0000313" key="1">
    <source>
        <dbReference type="EMBL" id="CAF1475291.1"/>
    </source>
</evidence>
<dbReference type="EMBL" id="CAJNOV010012109">
    <property type="protein sequence ID" value="CAF1475291.1"/>
    <property type="molecule type" value="Genomic_DNA"/>
</dbReference>
<dbReference type="EMBL" id="CAJOBH010009007">
    <property type="protein sequence ID" value="CAF4129397.1"/>
    <property type="molecule type" value="Genomic_DNA"/>
</dbReference>
<dbReference type="InterPro" id="IPR036397">
    <property type="entry name" value="RNaseH_sf"/>
</dbReference>
<dbReference type="Gene3D" id="3.30.420.10">
    <property type="entry name" value="Ribonuclease H-like superfamily/Ribonuclease H"/>
    <property type="match status" value="1"/>
</dbReference>
<dbReference type="PANTHER" id="PTHR46060">
    <property type="entry name" value="MARINER MOS1 TRANSPOSASE-LIKE PROTEIN"/>
    <property type="match status" value="1"/>
</dbReference>
<accession>A0A815RFR6</accession>
<gene>
    <name evidence="2" type="ORF">BYL167_LOCUS20467</name>
    <name evidence="1" type="ORF">CJN711_LOCUS25869</name>
</gene>
<dbReference type="Proteomes" id="UP000681967">
    <property type="component" value="Unassembled WGS sequence"/>
</dbReference>
<name>A0A815RFR6_9BILA</name>
<organism evidence="1 3">
    <name type="scientific">Rotaria magnacalcarata</name>
    <dbReference type="NCBI Taxonomy" id="392030"/>
    <lineage>
        <taxon>Eukaryota</taxon>
        <taxon>Metazoa</taxon>
        <taxon>Spiralia</taxon>
        <taxon>Gnathifera</taxon>
        <taxon>Rotifera</taxon>
        <taxon>Eurotatoria</taxon>
        <taxon>Bdelloidea</taxon>
        <taxon>Philodinida</taxon>
        <taxon>Philodinidae</taxon>
        <taxon>Rotaria</taxon>
    </lineage>
</organism>